<protein>
    <submittedName>
        <fullName evidence="3">Uncharacterized protein</fullName>
    </submittedName>
</protein>
<feature type="compositionally biased region" description="Low complexity" evidence="2">
    <location>
        <begin position="271"/>
        <end position="281"/>
    </location>
</feature>
<gene>
    <name evidence="3" type="ORF">FNF29_07055</name>
</gene>
<dbReference type="EMBL" id="VLTN01000060">
    <property type="protein sequence ID" value="KAA0147841.1"/>
    <property type="molecule type" value="Genomic_DNA"/>
</dbReference>
<accession>A0A5A8C7I9</accession>
<feature type="region of interest" description="Disordered" evidence="2">
    <location>
        <begin position="201"/>
        <end position="241"/>
    </location>
</feature>
<keyword evidence="4" id="KW-1185">Reference proteome</keyword>
<feature type="compositionally biased region" description="Low complexity" evidence="2">
    <location>
        <begin position="254"/>
        <end position="263"/>
    </location>
</feature>
<dbReference type="Proteomes" id="UP000323011">
    <property type="component" value="Unassembled WGS sequence"/>
</dbReference>
<evidence type="ECO:0000313" key="3">
    <source>
        <dbReference type="EMBL" id="KAA0147841.1"/>
    </source>
</evidence>
<reference evidence="3 4" key="1">
    <citation type="submission" date="2019-07" db="EMBL/GenBank/DDBJ databases">
        <title>Genomes of Cafeteria roenbergensis.</title>
        <authorList>
            <person name="Fischer M.G."/>
            <person name="Hackl T."/>
            <person name="Roman M."/>
        </authorList>
    </citation>
    <scope>NUCLEOTIDE SEQUENCE [LARGE SCALE GENOMIC DNA]</scope>
    <source>
        <strain evidence="3 4">BVI</strain>
    </source>
</reference>
<keyword evidence="1" id="KW-0175">Coiled coil</keyword>
<feature type="region of interest" description="Disordered" evidence="2">
    <location>
        <begin position="312"/>
        <end position="466"/>
    </location>
</feature>
<feature type="region of interest" description="Disordered" evidence="2">
    <location>
        <begin position="253"/>
        <end position="281"/>
    </location>
</feature>
<feature type="compositionally biased region" description="Low complexity" evidence="2">
    <location>
        <begin position="334"/>
        <end position="364"/>
    </location>
</feature>
<evidence type="ECO:0000313" key="4">
    <source>
        <dbReference type="Proteomes" id="UP000323011"/>
    </source>
</evidence>
<feature type="compositionally biased region" description="Polar residues" evidence="2">
    <location>
        <begin position="217"/>
        <end position="226"/>
    </location>
</feature>
<feature type="coiled-coil region" evidence="1">
    <location>
        <begin position="706"/>
        <end position="771"/>
    </location>
</feature>
<evidence type="ECO:0000256" key="1">
    <source>
        <dbReference type="SAM" id="Coils"/>
    </source>
</evidence>
<feature type="compositionally biased region" description="Low complexity" evidence="2">
    <location>
        <begin position="419"/>
        <end position="440"/>
    </location>
</feature>
<organism evidence="3 4">
    <name type="scientific">Cafeteria roenbergensis</name>
    <name type="common">Marine flagellate</name>
    <dbReference type="NCBI Taxonomy" id="33653"/>
    <lineage>
        <taxon>Eukaryota</taxon>
        <taxon>Sar</taxon>
        <taxon>Stramenopiles</taxon>
        <taxon>Bigyra</taxon>
        <taxon>Opalozoa</taxon>
        <taxon>Bicosoecida</taxon>
        <taxon>Cafeteriaceae</taxon>
        <taxon>Cafeteria</taxon>
    </lineage>
</organism>
<dbReference type="AlphaFoldDB" id="A0A5A8C7I9"/>
<sequence length="775" mass="80316">MDPEVHALTAEQARVGEVFDAMPRSMVLGITPEYIHTLQAAAKHPRIFRDLVDPILDGIQNLPHKPPLRTPSEIEGCKDQDSIAATMLLWLASHEGKVSDMGKATGDFLREFTTNLLNWRRELMKASTTGRAYLGARGPDIATVAFPETEVEGVQGVQALVEQATAATGPAGAAPPEERLAPMLSPREEILAASASVMDAARVAQDSHSETPLPHASVSTSEQAQGAGQLDGACEAEEADETGLGLDTADAEGRAAGAAVGDGPAEGGEAEGAAEVAAAEASAGQPAAQAGAMSASSGSTQPFLRAALLGMQTAESSQPGDDDSTPAAPPTAAPPADVSPAEAPEPTTAAPATAATAVAAPSATGGLVVDTSAEQPGSSLAAPGTPVDSSRGSRGSGTSSGGSDSGTSPASGSRGGGAAAAAAAAASPMSASPAAAPSTPQLLSPQRTIPTTPRTAAKAAALEGKARHVRRAVSFSEKAISHSNDAATRALHRQLSRLFDEGSQADGEDASDADLRSAALGEVRTAWRSGAEKLSAVPTRGAAAESAEEEEAYSPVELSTEVYKAMMLDARAFGASLSAVAQVCHAVADCVCNYGKASLPVGLGQIIVKQARVMLAQFWTLRKSATLVMSSTMEVRARRRVLRDRKEFASTVTHTLEESLHELHESVASYEGGKRELARREAALKGWELETQALLIEAKHDVEAQIAESSRLVAGLREKLDAALKEVKEEQRKVVIAQQCKPTLDWYRNRAEELEKELAATKLRVAALEHKLSIQ</sequence>
<name>A0A5A8C7I9_CAFRO</name>
<feature type="compositionally biased region" description="Low complexity" evidence="2">
    <location>
        <begin position="447"/>
        <end position="461"/>
    </location>
</feature>
<evidence type="ECO:0000256" key="2">
    <source>
        <dbReference type="SAM" id="MobiDB-lite"/>
    </source>
</evidence>
<feature type="compositionally biased region" description="Gly residues" evidence="2">
    <location>
        <begin position="394"/>
        <end position="404"/>
    </location>
</feature>
<proteinExistence type="predicted"/>
<comment type="caution">
    <text evidence="3">The sequence shown here is derived from an EMBL/GenBank/DDBJ whole genome shotgun (WGS) entry which is preliminary data.</text>
</comment>